<reference evidence="1" key="1">
    <citation type="submission" date="2014-09" db="EMBL/GenBank/DDBJ databases">
        <authorList>
            <person name="Magalhaes I.L.F."/>
            <person name="Oliveira U."/>
            <person name="Santos F.R."/>
            <person name="Vidigal T.H.D.A."/>
            <person name="Brescovit A.D."/>
            <person name="Santos A.J."/>
        </authorList>
    </citation>
    <scope>NUCLEOTIDE SEQUENCE</scope>
    <source>
        <tissue evidence="1">Shoot tissue taken approximately 20 cm above the soil surface</tissue>
    </source>
</reference>
<dbReference type="GO" id="GO:0000172">
    <property type="term" value="C:ribonuclease MRP complex"/>
    <property type="evidence" value="ECO:0007669"/>
    <property type="project" value="InterPro"/>
</dbReference>
<dbReference type="EMBL" id="GBRH01215222">
    <property type="protein sequence ID" value="JAD82673.1"/>
    <property type="molecule type" value="Transcribed_RNA"/>
</dbReference>
<name>A0A0A9D7L5_ARUDO</name>
<organism evidence="1">
    <name type="scientific">Arundo donax</name>
    <name type="common">Giant reed</name>
    <name type="synonym">Donax arundinaceus</name>
    <dbReference type="NCBI Taxonomy" id="35708"/>
    <lineage>
        <taxon>Eukaryota</taxon>
        <taxon>Viridiplantae</taxon>
        <taxon>Streptophyta</taxon>
        <taxon>Embryophyta</taxon>
        <taxon>Tracheophyta</taxon>
        <taxon>Spermatophyta</taxon>
        <taxon>Magnoliopsida</taxon>
        <taxon>Liliopsida</taxon>
        <taxon>Poales</taxon>
        <taxon>Poaceae</taxon>
        <taxon>PACMAD clade</taxon>
        <taxon>Arundinoideae</taxon>
        <taxon>Arundineae</taxon>
        <taxon>Arundo</taxon>
    </lineage>
</organism>
<evidence type="ECO:0000313" key="1">
    <source>
        <dbReference type="EMBL" id="JAD82673.1"/>
    </source>
</evidence>
<protein>
    <recommendedName>
        <fullName evidence="2">POPLD domain-containing protein</fullName>
    </recommendedName>
</protein>
<evidence type="ECO:0008006" key="2">
    <source>
        <dbReference type="Google" id="ProtNLM"/>
    </source>
</evidence>
<dbReference type="PANTHER" id="PTHR22731">
    <property type="entry name" value="RIBONUCLEASES P/MRP PROTEIN SUBUNIT POP1"/>
    <property type="match status" value="1"/>
</dbReference>
<dbReference type="GO" id="GO:0001682">
    <property type="term" value="P:tRNA 5'-leader removal"/>
    <property type="evidence" value="ECO:0007669"/>
    <property type="project" value="InterPro"/>
</dbReference>
<accession>A0A0A9D7L5</accession>
<dbReference type="GO" id="GO:0005655">
    <property type="term" value="C:nucleolar ribonuclease P complex"/>
    <property type="evidence" value="ECO:0007669"/>
    <property type="project" value="InterPro"/>
</dbReference>
<reference evidence="1" key="2">
    <citation type="journal article" date="2015" name="Data Brief">
        <title>Shoot transcriptome of the giant reed, Arundo donax.</title>
        <authorList>
            <person name="Barrero R.A."/>
            <person name="Guerrero F.D."/>
            <person name="Moolhuijzen P."/>
            <person name="Goolsby J.A."/>
            <person name="Tidwell J."/>
            <person name="Bellgard S.E."/>
            <person name="Bellgard M.I."/>
        </authorList>
    </citation>
    <scope>NUCLEOTIDE SEQUENCE</scope>
    <source>
        <tissue evidence="1">Shoot tissue taken approximately 20 cm above the soil surface</tissue>
    </source>
</reference>
<proteinExistence type="predicted"/>
<dbReference type="AlphaFoldDB" id="A0A0A9D7L5"/>
<dbReference type="PANTHER" id="PTHR22731:SF3">
    <property type="entry name" value="RIBONUCLEASES P_MRP PROTEIN SUBUNIT POP1"/>
    <property type="match status" value="1"/>
</dbReference>
<sequence>MVLRPSPADRTPDLKHKQDQIMRGVCYESAMLWGAGSPHSEIVGPVTYMWRPFSRERVKLEPEEGGLSNSHCFDDESSSSLRRQLWIWIHPAALDEGLNAIRTACERQMQDSGGLVKCCSLEGKIARLEVMGCKALQSLKSTLHPVINSSMTNKLHGISNMSTTTDAPPDSSTGSILSKASIIDHAEILQPGAILSMIVHDPREVSVQGTDSSSKLVSLNKENKLLEEGHYPNADETSSEVENILSSMWMHPGRHDLFLSECRELWGSSHNINPPLAEEILCMEKHHEHIKFFCLDSGNEQRQRTQENDSFSRSCPIILLKHAKEGMLTPG</sequence>
<dbReference type="InterPro" id="IPR039182">
    <property type="entry name" value="Pop1"/>
</dbReference>